<keyword evidence="5" id="KW-1185">Reference proteome</keyword>
<dbReference type="OMA" id="MWTRTAF"/>
<dbReference type="Pfam" id="PF00076">
    <property type="entry name" value="RRM_1"/>
    <property type="match status" value="1"/>
</dbReference>
<keyword evidence="2" id="KW-0694">RNA-binding</keyword>
<proteinExistence type="predicted"/>
<reference evidence="4 5" key="1">
    <citation type="journal article" date="2020" name="Cell">
        <title>Large-Scale Comparative Analyses of Tick Genomes Elucidate Their Genetic Diversity and Vector Capacities.</title>
        <authorList>
            <consortium name="Tick Genome and Microbiome Consortium (TIGMIC)"/>
            <person name="Jia N."/>
            <person name="Wang J."/>
            <person name="Shi W."/>
            <person name="Du L."/>
            <person name="Sun Y."/>
            <person name="Zhan W."/>
            <person name="Jiang J.F."/>
            <person name="Wang Q."/>
            <person name="Zhang B."/>
            <person name="Ji P."/>
            <person name="Bell-Sakyi L."/>
            <person name="Cui X.M."/>
            <person name="Yuan T.T."/>
            <person name="Jiang B.G."/>
            <person name="Yang W.F."/>
            <person name="Lam T.T."/>
            <person name="Chang Q.C."/>
            <person name="Ding S.J."/>
            <person name="Wang X.J."/>
            <person name="Zhu J.G."/>
            <person name="Ruan X.D."/>
            <person name="Zhao L."/>
            <person name="Wei J.T."/>
            <person name="Ye R.Z."/>
            <person name="Que T.C."/>
            <person name="Du C.H."/>
            <person name="Zhou Y.H."/>
            <person name="Cheng J.X."/>
            <person name="Dai P.F."/>
            <person name="Guo W.B."/>
            <person name="Han X.H."/>
            <person name="Huang E.J."/>
            <person name="Li L.F."/>
            <person name="Wei W."/>
            <person name="Gao Y.C."/>
            <person name="Liu J.Z."/>
            <person name="Shao H.Z."/>
            <person name="Wang X."/>
            <person name="Wang C.C."/>
            <person name="Yang T.C."/>
            <person name="Huo Q.B."/>
            <person name="Li W."/>
            <person name="Chen H.Y."/>
            <person name="Chen S.E."/>
            <person name="Zhou L.G."/>
            <person name="Ni X.B."/>
            <person name="Tian J.H."/>
            <person name="Sheng Y."/>
            <person name="Liu T."/>
            <person name="Pan Y.S."/>
            <person name="Xia L.Y."/>
            <person name="Li J."/>
            <person name="Zhao F."/>
            <person name="Cao W.C."/>
        </authorList>
    </citation>
    <scope>NUCLEOTIDE SEQUENCE [LARGE SCALE GENOMIC DNA]</scope>
    <source>
        <strain evidence="4">HaeL-2018</strain>
    </source>
</reference>
<sequence length="588" mass="64427">MPLLFGPSDALKANSPVCIAGPSCVMVCGFHAERAPPRTAAVHAWRAGGGVALCLSPQGRRNGEALVRFENSEHRDMALKRHKHHIGQRYIEVYRATGEDFVNVAGGNNNEAHSFLSRGGQVIVRMRGLPYDCTAKQVVGAPISSVLQVEFFASSGDGSEAGSEPHTSCPVMDDEDGVLFVRKPDGRATGDAFVLFDSEEVASRALHKHRQLIGARYIELFRSTTAEVQQVLNRTMDPRTYDTAAQPLIASLPQVPLLPQQMLPSRSSRKDCIRLRGLPYEAQVETILEFLGEHSQAIVYQGVHMVYNAQGQPSGEAFIQMDSEDSAFLAALQRHHRYIMGKKPRYIEVFQCSIDDMNLVLTGGIPVQRPLLSPAGAMLPPAPYGTYPYVQPPAPVLPAATMTTLAPRVSTYYPPIFYWSYPSPPVSPTTYYPHSAGPTMVILRGLPYSSTPQDILTFFQGFPEVRAFSFFSLGSAGAQRRRSRAPRAARGALAAAAYEEDARRALRADPENTKGPASARTLEVSALLRSGRRCAPLTADCIQIQRNTDGRPNGEAVVTFPSRAEAERAIQEKNRQNIGSRYIELFMA</sequence>
<organism evidence="4 5">
    <name type="scientific">Haemaphysalis longicornis</name>
    <name type="common">Bush tick</name>
    <dbReference type="NCBI Taxonomy" id="44386"/>
    <lineage>
        <taxon>Eukaryota</taxon>
        <taxon>Metazoa</taxon>
        <taxon>Ecdysozoa</taxon>
        <taxon>Arthropoda</taxon>
        <taxon>Chelicerata</taxon>
        <taxon>Arachnida</taxon>
        <taxon>Acari</taxon>
        <taxon>Parasitiformes</taxon>
        <taxon>Ixodida</taxon>
        <taxon>Ixodoidea</taxon>
        <taxon>Ixodidae</taxon>
        <taxon>Haemaphysalinae</taxon>
        <taxon>Haemaphysalis</taxon>
    </lineage>
</organism>
<comment type="caution">
    <text evidence="4">The sequence shown here is derived from an EMBL/GenBank/DDBJ whole genome shotgun (WGS) entry which is preliminary data.</text>
</comment>
<evidence type="ECO:0000259" key="3">
    <source>
        <dbReference type="SMART" id="SM00360"/>
    </source>
</evidence>
<dbReference type="SMART" id="SM00360">
    <property type="entry name" value="RRM"/>
    <property type="match status" value="3"/>
</dbReference>
<dbReference type="Gene3D" id="3.30.70.330">
    <property type="match status" value="4"/>
</dbReference>
<evidence type="ECO:0000313" key="5">
    <source>
        <dbReference type="Proteomes" id="UP000821853"/>
    </source>
</evidence>
<dbReference type="InterPro" id="IPR012677">
    <property type="entry name" value="Nucleotide-bd_a/b_plait_sf"/>
</dbReference>
<feature type="domain" description="RRM" evidence="3">
    <location>
        <begin position="123"/>
        <end position="221"/>
    </location>
</feature>
<dbReference type="GO" id="GO:0003723">
    <property type="term" value="F:RNA binding"/>
    <property type="evidence" value="ECO:0007669"/>
    <property type="project" value="UniProtKB-KW"/>
</dbReference>
<dbReference type="InterPro" id="IPR035979">
    <property type="entry name" value="RBD_domain_sf"/>
</dbReference>
<accession>A0A9J6FHM9</accession>
<feature type="domain" description="RRM" evidence="3">
    <location>
        <begin position="272"/>
        <end position="347"/>
    </location>
</feature>
<dbReference type="PANTHER" id="PTHR13976">
    <property type="entry name" value="HETEROGENEOUS NUCLEAR RIBONUCLEOPROTEIN-RELATED"/>
    <property type="match status" value="1"/>
</dbReference>
<dbReference type="OrthoDB" id="431068at2759"/>
<dbReference type="InterPro" id="IPR000504">
    <property type="entry name" value="RRM_dom"/>
</dbReference>
<feature type="domain" description="RRM" evidence="3">
    <location>
        <begin position="440"/>
        <end position="586"/>
    </location>
</feature>
<protein>
    <recommendedName>
        <fullName evidence="3">RRM domain-containing protein</fullName>
    </recommendedName>
</protein>
<name>A0A9J6FHM9_HAELO</name>
<evidence type="ECO:0000256" key="1">
    <source>
        <dbReference type="ARBA" id="ARBA00022737"/>
    </source>
</evidence>
<dbReference type="SUPFAM" id="SSF54928">
    <property type="entry name" value="RNA-binding domain, RBD"/>
    <property type="match status" value="3"/>
</dbReference>
<dbReference type="VEuPathDB" id="VectorBase:HLOH_054382"/>
<dbReference type="EMBL" id="JABSTR010000001">
    <property type="protein sequence ID" value="KAH9362419.1"/>
    <property type="molecule type" value="Genomic_DNA"/>
</dbReference>
<dbReference type="AlphaFoldDB" id="A0A9J6FHM9"/>
<keyword evidence="1" id="KW-0677">Repeat</keyword>
<evidence type="ECO:0000256" key="2">
    <source>
        <dbReference type="ARBA" id="ARBA00022884"/>
    </source>
</evidence>
<dbReference type="Proteomes" id="UP000821853">
    <property type="component" value="Chromosome 1"/>
</dbReference>
<dbReference type="InterPro" id="IPR050666">
    <property type="entry name" value="ESRP"/>
</dbReference>
<gene>
    <name evidence="4" type="ORF">HPB48_020171</name>
</gene>
<evidence type="ECO:0000313" key="4">
    <source>
        <dbReference type="EMBL" id="KAH9362419.1"/>
    </source>
</evidence>